<feature type="domain" description="Peptidase S49" evidence="3">
    <location>
        <begin position="131"/>
        <end position="272"/>
    </location>
</feature>
<dbReference type="EMBL" id="BJXB01000005">
    <property type="protein sequence ID" value="GEM45904.1"/>
    <property type="molecule type" value="Genomic_DNA"/>
</dbReference>
<dbReference type="SUPFAM" id="SSF52096">
    <property type="entry name" value="ClpP/crotonase"/>
    <property type="match status" value="1"/>
</dbReference>
<dbReference type="InterPro" id="IPR033855">
    <property type="entry name" value="Protein_C"/>
</dbReference>
<dbReference type="InterPro" id="IPR029045">
    <property type="entry name" value="ClpP/crotonase-like_dom_sf"/>
</dbReference>
<proteinExistence type="inferred from homology"/>
<dbReference type="Proteomes" id="UP000321306">
    <property type="component" value="Unassembled WGS sequence"/>
</dbReference>
<dbReference type="OrthoDB" id="57985at2"/>
<dbReference type="GO" id="GO:0006508">
    <property type="term" value="P:proteolysis"/>
    <property type="evidence" value="ECO:0007669"/>
    <property type="project" value="InterPro"/>
</dbReference>
<comment type="caution">
    <text evidence="4">The sequence shown here is derived from an EMBL/GenBank/DDBJ whole genome shotgun (WGS) entry which is preliminary data.</text>
</comment>
<dbReference type="GO" id="GO:0008233">
    <property type="term" value="F:peptidase activity"/>
    <property type="evidence" value="ECO:0007669"/>
    <property type="project" value="InterPro"/>
</dbReference>
<sequence length="441" mass="46196">MYLENVQRALFNFPWAITPNGMDLVAAVVQAHLEGKLSAEEIEARTSGVTYGSQYKNTQKQVAVVNLHGPVLSRATGMSALSGATDLRSFSSTMRALADDSDVGRIVLSIDSPGGQVQGLTEAGDAVRYARSKKEVLAVADGTMGSAAYWIGSQATRIIANADAVVGSIGVVAVIRDTSGVAEKAGVKVNVLRSAEFKALLQDGEPISDKALAEQSKLVDLFAEKFISAVSAGRNITLEQARSLATGKVWIGADAIAAGVADEVGTLQEAIDGKFSSQPFNSGSPAAALAGGNTMPLEALLAGLGLAADSSPAQVQAALDTLKQNAAATERMRIMAALGASEGKEVDLTQLKKLAADGEQYRADLLTRLHALTITLEGNTETGIAAADRAKRIFAGADIADISAEVQRLEAKRDAVFPDGQKSRQKDEQPDTKPTFRPVFR</sequence>
<dbReference type="RefSeq" id="WP_146883605.1">
    <property type="nucleotide sequence ID" value="NZ_BJXB01000005.1"/>
</dbReference>
<evidence type="ECO:0000313" key="5">
    <source>
        <dbReference type="Proteomes" id="UP000321306"/>
    </source>
</evidence>
<dbReference type="AlphaFoldDB" id="A0A511MZ83"/>
<dbReference type="PANTHER" id="PTHR42987">
    <property type="entry name" value="PEPTIDASE S49"/>
    <property type="match status" value="1"/>
</dbReference>
<dbReference type="Gene3D" id="6.20.330.10">
    <property type="match status" value="1"/>
</dbReference>
<feature type="compositionally biased region" description="Basic and acidic residues" evidence="2">
    <location>
        <begin position="413"/>
        <end position="431"/>
    </location>
</feature>
<feature type="region of interest" description="Disordered" evidence="2">
    <location>
        <begin position="413"/>
        <end position="441"/>
    </location>
</feature>
<reference evidence="4 5" key="1">
    <citation type="submission" date="2019-07" db="EMBL/GenBank/DDBJ databases">
        <title>Whole genome shotgun sequence of Deinococcus cellulosilyticus NBRC 106333.</title>
        <authorList>
            <person name="Hosoyama A."/>
            <person name="Uohara A."/>
            <person name="Ohji S."/>
            <person name="Ichikawa N."/>
        </authorList>
    </citation>
    <scope>NUCLEOTIDE SEQUENCE [LARGE SCALE GENOMIC DNA]</scope>
    <source>
        <strain evidence="4 5">NBRC 106333</strain>
    </source>
</reference>
<dbReference type="CDD" id="cd07022">
    <property type="entry name" value="S49_Sppa_36K_type"/>
    <property type="match status" value="1"/>
</dbReference>
<comment type="similarity">
    <text evidence="1">Belongs to the peptidase S49 family.</text>
</comment>
<dbReference type="Pfam" id="PF01343">
    <property type="entry name" value="Peptidase_S49"/>
    <property type="match status" value="1"/>
</dbReference>
<evidence type="ECO:0000259" key="3">
    <source>
        <dbReference type="Pfam" id="PF01343"/>
    </source>
</evidence>
<gene>
    <name evidence="4" type="ORF">DC3_15390</name>
</gene>
<dbReference type="InterPro" id="IPR002142">
    <property type="entry name" value="Peptidase_S49"/>
</dbReference>
<protein>
    <recommendedName>
        <fullName evidence="3">Peptidase S49 domain-containing protein</fullName>
    </recommendedName>
</protein>
<accession>A0A511MZ83</accession>
<name>A0A511MZ83_DEIC1</name>
<evidence type="ECO:0000256" key="2">
    <source>
        <dbReference type="SAM" id="MobiDB-lite"/>
    </source>
</evidence>
<organism evidence="4 5">
    <name type="scientific">Deinococcus cellulosilyticus (strain DSM 18568 / NBRC 106333 / KACC 11606 / 5516J-15)</name>
    <dbReference type="NCBI Taxonomy" id="1223518"/>
    <lineage>
        <taxon>Bacteria</taxon>
        <taxon>Thermotogati</taxon>
        <taxon>Deinococcota</taxon>
        <taxon>Deinococci</taxon>
        <taxon>Deinococcales</taxon>
        <taxon>Deinococcaceae</taxon>
        <taxon>Deinococcus</taxon>
    </lineage>
</organism>
<evidence type="ECO:0000313" key="4">
    <source>
        <dbReference type="EMBL" id="GEM45904.1"/>
    </source>
</evidence>
<keyword evidence="5" id="KW-1185">Reference proteome</keyword>
<dbReference type="PANTHER" id="PTHR42987:SF4">
    <property type="entry name" value="PROTEASE SOHB-RELATED"/>
    <property type="match status" value="1"/>
</dbReference>
<dbReference type="Gene3D" id="3.90.226.10">
    <property type="entry name" value="2-enoyl-CoA Hydratase, Chain A, domain 1"/>
    <property type="match status" value="1"/>
</dbReference>
<evidence type="ECO:0000256" key="1">
    <source>
        <dbReference type="ARBA" id="ARBA00008683"/>
    </source>
</evidence>